<gene>
    <name evidence="3" type="ORF">KK060_19105</name>
</gene>
<comment type="caution">
    <text evidence="3">The sequence shown here is derived from an EMBL/GenBank/DDBJ whole genome shotgun (WGS) entry which is preliminary data.</text>
</comment>
<evidence type="ECO:0000259" key="2">
    <source>
        <dbReference type="PROSITE" id="PS50110"/>
    </source>
</evidence>
<dbReference type="PANTHER" id="PTHR44520:SF2">
    <property type="entry name" value="RESPONSE REGULATOR RCP1"/>
    <property type="match status" value="1"/>
</dbReference>
<dbReference type="PROSITE" id="PS50110">
    <property type="entry name" value="RESPONSE_REGULATORY"/>
    <property type="match status" value="1"/>
</dbReference>
<dbReference type="RefSeq" id="WP_254155353.1">
    <property type="nucleotide sequence ID" value="NZ_JAHESD010000054.1"/>
</dbReference>
<evidence type="ECO:0000313" key="4">
    <source>
        <dbReference type="Proteomes" id="UP000772618"/>
    </source>
</evidence>
<dbReference type="InterPro" id="IPR011006">
    <property type="entry name" value="CheY-like_superfamily"/>
</dbReference>
<accession>A0ABS5VVE3</accession>
<dbReference type="EMBL" id="JAHESD010000054">
    <property type="protein sequence ID" value="MBT1705407.1"/>
    <property type="molecule type" value="Genomic_DNA"/>
</dbReference>
<keyword evidence="1" id="KW-0597">Phosphoprotein</keyword>
<dbReference type="InterPro" id="IPR001789">
    <property type="entry name" value="Sig_transdc_resp-reg_receiver"/>
</dbReference>
<dbReference type="InterPro" id="IPR052893">
    <property type="entry name" value="TCS_response_regulator"/>
</dbReference>
<evidence type="ECO:0000313" key="3">
    <source>
        <dbReference type="EMBL" id="MBT1705407.1"/>
    </source>
</evidence>
<evidence type="ECO:0000256" key="1">
    <source>
        <dbReference type="PROSITE-ProRule" id="PRU00169"/>
    </source>
</evidence>
<dbReference type="SMART" id="SM00448">
    <property type="entry name" value="REC"/>
    <property type="match status" value="1"/>
</dbReference>
<reference evidence="3 4" key="1">
    <citation type="submission" date="2021-05" db="EMBL/GenBank/DDBJ databases">
        <title>A Polyphasic approach of four new species of the genus Ohtaekwangia: Ohtaekwangia histidinii sp. nov., Ohtaekwangia cretensis sp. nov., Ohtaekwangia indiensis sp. nov., Ohtaekwangia reichenbachii sp. nov. from diverse environment.</title>
        <authorList>
            <person name="Octaviana S."/>
        </authorList>
    </citation>
    <scope>NUCLEOTIDE SEQUENCE [LARGE SCALE GENOMIC DNA]</scope>
    <source>
        <strain evidence="3 4">PWU20</strain>
    </source>
</reference>
<name>A0ABS5VVE3_9BACT</name>
<dbReference type="SUPFAM" id="SSF52172">
    <property type="entry name" value="CheY-like"/>
    <property type="match status" value="1"/>
</dbReference>
<proteinExistence type="predicted"/>
<protein>
    <submittedName>
        <fullName evidence="3">Response regulator</fullName>
    </submittedName>
</protein>
<feature type="modified residue" description="4-aspartylphosphate" evidence="1">
    <location>
        <position position="64"/>
    </location>
</feature>
<feature type="domain" description="Response regulatory" evidence="2">
    <location>
        <begin position="7"/>
        <end position="134"/>
    </location>
</feature>
<organism evidence="3 4">
    <name type="scientific">Chryseosolibacter indicus</name>
    <dbReference type="NCBI Taxonomy" id="2782351"/>
    <lineage>
        <taxon>Bacteria</taxon>
        <taxon>Pseudomonadati</taxon>
        <taxon>Bacteroidota</taxon>
        <taxon>Cytophagia</taxon>
        <taxon>Cytophagales</taxon>
        <taxon>Chryseotaleaceae</taxon>
        <taxon>Chryseosolibacter</taxon>
    </lineage>
</organism>
<dbReference type="Gene3D" id="3.40.50.2300">
    <property type="match status" value="1"/>
</dbReference>
<dbReference type="Pfam" id="PF00072">
    <property type="entry name" value="Response_reg"/>
    <property type="match status" value="1"/>
</dbReference>
<dbReference type="PANTHER" id="PTHR44520">
    <property type="entry name" value="RESPONSE REGULATOR RCP1-RELATED"/>
    <property type="match status" value="1"/>
</dbReference>
<keyword evidence="4" id="KW-1185">Reference proteome</keyword>
<sequence>MQPSEPIIAVIDDDKIFQLTASKTIKAAELTDKILQFENGEEALSFLKDNQSNPSSLPDYIFLDINMPFVDGWMFLEDFDKIKTALAKRMVIYMVSSSIDPRDMNRAKGNSNVTDYVIKPVTIEKFKQLLQRAAA</sequence>
<dbReference type="Proteomes" id="UP000772618">
    <property type="component" value="Unassembled WGS sequence"/>
</dbReference>